<dbReference type="PANTHER" id="PTHR30033">
    <property type="entry name" value="FLAGELLAR HOOK-ASSOCIATED PROTEIN 1"/>
    <property type="match status" value="1"/>
</dbReference>
<dbReference type="PANTHER" id="PTHR30033:SF1">
    <property type="entry name" value="FLAGELLAR HOOK-ASSOCIATED PROTEIN 1"/>
    <property type="match status" value="1"/>
</dbReference>
<dbReference type="InterPro" id="IPR002371">
    <property type="entry name" value="FlgK"/>
</dbReference>
<name>S0FPY7_RUMCE</name>
<keyword evidence="11" id="KW-0969">Cilium</keyword>
<feature type="domain" description="Flagellar hook-associated protein FlgK helical" evidence="10">
    <location>
        <begin position="97"/>
        <end position="339"/>
    </location>
</feature>
<keyword evidence="6 7" id="KW-0975">Bacterial flagellum</keyword>
<dbReference type="NCBIfam" id="TIGR02492">
    <property type="entry name" value="flgK_ends"/>
    <property type="match status" value="1"/>
</dbReference>
<dbReference type="STRING" id="1195236.CTER_1560"/>
<accession>S0FPY7</accession>
<evidence type="ECO:0000256" key="4">
    <source>
        <dbReference type="ARBA" id="ARBA00016244"/>
    </source>
</evidence>
<evidence type="ECO:0000256" key="2">
    <source>
        <dbReference type="ARBA" id="ARBA00004613"/>
    </source>
</evidence>
<evidence type="ECO:0000313" key="11">
    <source>
        <dbReference type="EMBL" id="EMS72396.1"/>
    </source>
</evidence>
<organism evidence="11 12">
    <name type="scientific">Ruminiclostridium cellobioparum subsp. termitidis CT1112</name>
    <dbReference type="NCBI Taxonomy" id="1195236"/>
    <lineage>
        <taxon>Bacteria</taxon>
        <taxon>Bacillati</taxon>
        <taxon>Bacillota</taxon>
        <taxon>Clostridia</taxon>
        <taxon>Eubacteriales</taxon>
        <taxon>Oscillospiraceae</taxon>
        <taxon>Ruminiclostridium</taxon>
    </lineage>
</organism>
<keyword evidence="11" id="KW-0282">Flagellum</keyword>
<dbReference type="PATRIC" id="fig|1195236.3.peg.1887"/>
<sequence length="554" mass="61251">MRQSFFGLNIALSGLYTAQKNLNTVSHNISNATTPGYSRQQNVQTASRPLSVMDGTGMIGTGSEVTGVNRVRDTYLDFKYWSENTASGEWSKKLEKLSELEGTFNEPSDSGFVKITNDFFNAYQELSKDPSSSAVRALVREKGVTLAKYFNSTATHFEKMQEDINDQIKITVDQVNSLAFQIQQLNKQIYSFEVQGQSANDLRDSRTLLVDQLSKLVNIQATEVSYGKLPNGQDDIHFLITVSGKPLVDHYNVSKMKVEQRTDKLNAEDVGNLYEIKWEDGNTLKVTGGELRGLLDVRDGKDGAPSEDGSSTTPIYKGIPYYQNKLNEFVRVFALAFNEGLSRDEAGNWVNGVGHVDGYGLDTELEDGIPPSQNVRFFTMFGDGDRPISSDKLVDGLTLPTPPAVPTPAENALIVERYNRITAKNFMVSSDIMDNTDKIATSDTPGENGNTNILGKIMDIRSNQSLFKEGAPEDFMKSLVAGLGIDTQQAERLSKGQLAIVQQVDNRRMSVSGVELNEEMTNMVRFQQAYNAAAKMITTMSEVYDTLINRLGVG</sequence>
<protein>
    <recommendedName>
        <fullName evidence="4 7">Flagellar hook-associated protein 1</fullName>
        <shortName evidence="7">HAP1</shortName>
    </recommendedName>
</protein>
<dbReference type="Proteomes" id="UP000014155">
    <property type="component" value="Unassembled WGS sequence"/>
</dbReference>
<comment type="similarity">
    <text evidence="3 7">Belongs to the flagella basal body rod proteins family.</text>
</comment>
<dbReference type="SUPFAM" id="SSF64518">
    <property type="entry name" value="Phase 1 flagellin"/>
    <property type="match status" value="1"/>
</dbReference>
<dbReference type="GO" id="GO:0044780">
    <property type="term" value="P:bacterial-type flagellum assembly"/>
    <property type="evidence" value="ECO:0007669"/>
    <property type="project" value="InterPro"/>
</dbReference>
<evidence type="ECO:0000256" key="5">
    <source>
        <dbReference type="ARBA" id="ARBA00022525"/>
    </source>
</evidence>
<dbReference type="AlphaFoldDB" id="S0FPY7"/>
<evidence type="ECO:0000259" key="10">
    <source>
        <dbReference type="Pfam" id="PF22638"/>
    </source>
</evidence>
<gene>
    <name evidence="7" type="primary">flgK</name>
    <name evidence="11" type="ORF">CTER_1560</name>
</gene>
<keyword evidence="12" id="KW-1185">Reference proteome</keyword>
<dbReference type="EMBL" id="AORV01000027">
    <property type="protein sequence ID" value="EMS72396.1"/>
    <property type="molecule type" value="Genomic_DNA"/>
</dbReference>
<keyword evidence="5 7" id="KW-0964">Secreted</keyword>
<dbReference type="InterPro" id="IPR053927">
    <property type="entry name" value="FlgK_helical"/>
</dbReference>
<evidence type="ECO:0000259" key="8">
    <source>
        <dbReference type="Pfam" id="PF00460"/>
    </source>
</evidence>
<evidence type="ECO:0000256" key="1">
    <source>
        <dbReference type="ARBA" id="ARBA00004365"/>
    </source>
</evidence>
<dbReference type="eggNOG" id="COG1256">
    <property type="taxonomic scope" value="Bacteria"/>
</dbReference>
<dbReference type="InterPro" id="IPR010930">
    <property type="entry name" value="Flg_bb/hook_C_dom"/>
</dbReference>
<dbReference type="Pfam" id="PF06429">
    <property type="entry name" value="Flg_bbr_C"/>
    <property type="match status" value="1"/>
</dbReference>
<evidence type="ECO:0000256" key="3">
    <source>
        <dbReference type="ARBA" id="ARBA00009677"/>
    </source>
</evidence>
<proteinExistence type="inferred from homology"/>
<dbReference type="GO" id="GO:0005198">
    <property type="term" value="F:structural molecule activity"/>
    <property type="evidence" value="ECO:0007669"/>
    <property type="project" value="UniProtKB-UniRule"/>
</dbReference>
<evidence type="ECO:0000259" key="9">
    <source>
        <dbReference type="Pfam" id="PF06429"/>
    </source>
</evidence>
<evidence type="ECO:0000313" key="12">
    <source>
        <dbReference type="Proteomes" id="UP000014155"/>
    </source>
</evidence>
<comment type="caution">
    <text evidence="11">The sequence shown here is derived from an EMBL/GenBank/DDBJ whole genome shotgun (WGS) entry which is preliminary data.</text>
</comment>
<comment type="subcellular location">
    <subcellularLocation>
        <location evidence="1 7">Bacterial flagellum</location>
    </subcellularLocation>
    <subcellularLocation>
        <location evidence="2 7">Secreted</location>
    </subcellularLocation>
</comment>
<keyword evidence="11" id="KW-0966">Cell projection</keyword>
<dbReference type="GO" id="GO:0005576">
    <property type="term" value="C:extracellular region"/>
    <property type="evidence" value="ECO:0007669"/>
    <property type="project" value="UniProtKB-SubCell"/>
</dbReference>
<dbReference type="PRINTS" id="PR01005">
    <property type="entry name" value="FLGHOOKAP1"/>
</dbReference>
<dbReference type="InterPro" id="IPR001444">
    <property type="entry name" value="Flag_bb_rod_N"/>
</dbReference>
<dbReference type="Pfam" id="PF22638">
    <property type="entry name" value="FlgK_D1"/>
    <property type="match status" value="1"/>
</dbReference>
<dbReference type="RefSeq" id="WP_004625106.1">
    <property type="nucleotide sequence ID" value="NZ_AORV01000027.1"/>
</dbReference>
<evidence type="ECO:0000256" key="7">
    <source>
        <dbReference type="RuleBase" id="RU362065"/>
    </source>
</evidence>
<feature type="domain" description="Flagellar basal body rod protein N-terminal" evidence="8">
    <location>
        <begin position="8"/>
        <end position="37"/>
    </location>
</feature>
<evidence type="ECO:0000256" key="6">
    <source>
        <dbReference type="ARBA" id="ARBA00023143"/>
    </source>
</evidence>
<dbReference type="Pfam" id="PF00460">
    <property type="entry name" value="Flg_bb_rod"/>
    <property type="match status" value="1"/>
</dbReference>
<dbReference type="GO" id="GO:0009424">
    <property type="term" value="C:bacterial-type flagellum hook"/>
    <property type="evidence" value="ECO:0007669"/>
    <property type="project" value="UniProtKB-UniRule"/>
</dbReference>
<reference evidence="11 12" key="1">
    <citation type="journal article" date="2013" name="Genome Announc.">
        <title>Draft Genome Sequence of the Cellulolytic, Mesophilic, Anaerobic Bacterium Clostridium termitidis Strain CT1112 (DSM 5398).</title>
        <authorList>
            <person name="Lal S."/>
            <person name="Ramachandran U."/>
            <person name="Zhang X."/>
            <person name="Munir R."/>
            <person name="Sparling R."/>
            <person name="Levin D.B."/>
        </authorList>
    </citation>
    <scope>NUCLEOTIDE SEQUENCE [LARGE SCALE GENOMIC DNA]</scope>
    <source>
        <strain evidence="11 12">CT1112</strain>
    </source>
</reference>
<feature type="domain" description="Flagellar basal-body/hook protein C-terminal" evidence="9">
    <location>
        <begin position="509"/>
        <end position="549"/>
    </location>
</feature>